<protein>
    <submittedName>
        <fullName evidence="2">Uncharacterized protein</fullName>
    </submittedName>
</protein>
<accession>A0ABQ8K782</accession>
<evidence type="ECO:0000313" key="2">
    <source>
        <dbReference type="EMBL" id="KAH9833027.1"/>
    </source>
</evidence>
<dbReference type="EMBL" id="JADCUA010000020">
    <property type="protein sequence ID" value="KAH9833027.1"/>
    <property type="molecule type" value="Genomic_DNA"/>
</dbReference>
<dbReference type="RefSeq" id="XP_047775793.1">
    <property type="nucleotide sequence ID" value="XM_047917294.1"/>
</dbReference>
<reference evidence="2 3" key="1">
    <citation type="journal article" date="2021" name="Environ. Microbiol.">
        <title>Gene family expansions and transcriptome signatures uncover fungal adaptations to wood decay.</title>
        <authorList>
            <person name="Hage H."/>
            <person name="Miyauchi S."/>
            <person name="Viragh M."/>
            <person name="Drula E."/>
            <person name="Min B."/>
            <person name="Chaduli D."/>
            <person name="Navarro D."/>
            <person name="Favel A."/>
            <person name="Norest M."/>
            <person name="Lesage-Meessen L."/>
            <person name="Balint B."/>
            <person name="Merenyi Z."/>
            <person name="de Eugenio L."/>
            <person name="Morin E."/>
            <person name="Martinez A.T."/>
            <person name="Baldrian P."/>
            <person name="Stursova M."/>
            <person name="Martinez M.J."/>
            <person name="Novotny C."/>
            <person name="Magnuson J.K."/>
            <person name="Spatafora J.W."/>
            <person name="Maurice S."/>
            <person name="Pangilinan J."/>
            <person name="Andreopoulos W."/>
            <person name="LaButti K."/>
            <person name="Hundley H."/>
            <person name="Na H."/>
            <person name="Kuo A."/>
            <person name="Barry K."/>
            <person name="Lipzen A."/>
            <person name="Henrissat B."/>
            <person name="Riley R."/>
            <person name="Ahrendt S."/>
            <person name="Nagy L.G."/>
            <person name="Grigoriev I.V."/>
            <person name="Martin F."/>
            <person name="Rosso M.N."/>
        </authorList>
    </citation>
    <scope>NUCLEOTIDE SEQUENCE [LARGE SCALE GENOMIC DNA]</scope>
    <source>
        <strain evidence="2 3">CIRM-BRFM 1785</strain>
    </source>
</reference>
<sequence>MQAQVSKPSYATVVKYRKPVIRRRRVAIPIVAPTPEREADTDFAAILGQDWELYEGEESDIQYTTWPPVLSAQATMSSGLPLDTACQASMLPLNQEHNVLPFDSDIEYTSWPPVLSGLPIGVAYQSSMLSPIQEHGNLDARSIIMPITTAGYARPPLVVVTAGLPEQGPSTDTDSPASSATLSSPLDSWEPVATSTPLPKWTWVETRVD</sequence>
<dbReference type="GeneID" id="71998026"/>
<comment type="caution">
    <text evidence="2">The sequence shown here is derived from an EMBL/GenBank/DDBJ whole genome shotgun (WGS) entry which is preliminary data.</text>
</comment>
<evidence type="ECO:0000256" key="1">
    <source>
        <dbReference type="SAM" id="MobiDB-lite"/>
    </source>
</evidence>
<evidence type="ECO:0000313" key="3">
    <source>
        <dbReference type="Proteomes" id="UP000814176"/>
    </source>
</evidence>
<proteinExistence type="predicted"/>
<name>A0ABQ8K782_9APHY</name>
<organism evidence="2 3">
    <name type="scientific">Rhodofomes roseus</name>
    <dbReference type="NCBI Taxonomy" id="34475"/>
    <lineage>
        <taxon>Eukaryota</taxon>
        <taxon>Fungi</taxon>
        <taxon>Dikarya</taxon>
        <taxon>Basidiomycota</taxon>
        <taxon>Agaricomycotina</taxon>
        <taxon>Agaricomycetes</taxon>
        <taxon>Polyporales</taxon>
        <taxon>Rhodofomes</taxon>
    </lineage>
</organism>
<dbReference type="Proteomes" id="UP000814176">
    <property type="component" value="Unassembled WGS sequence"/>
</dbReference>
<keyword evidence="3" id="KW-1185">Reference proteome</keyword>
<feature type="compositionally biased region" description="Low complexity" evidence="1">
    <location>
        <begin position="169"/>
        <end position="188"/>
    </location>
</feature>
<feature type="region of interest" description="Disordered" evidence="1">
    <location>
        <begin position="163"/>
        <end position="194"/>
    </location>
</feature>
<gene>
    <name evidence="2" type="ORF">C8Q71DRAFT_248973</name>
</gene>